<sequence length="196" mass="21173">MPDLTTRGERRREQLVAAAADILAEEGFAGVSHRTVAGRAGVPLGSTTYYFESLEDLTRQALERMGERYLARARTLLTEFRARPAPDGFRPLARLVVDMLGWSDGAPGLPLFYESYVQAGRNPCYAAAVREWNAGLVRLLPPAFEHTGRGLGPEDARLLLALSDGLLVTALAEDTPDPADSAARALAAALPRLFPA</sequence>
<name>A0ABW2KE94_9ACTN</name>
<organism evidence="6 7">
    <name type="scientific">Marinactinospora rubrisoli</name>
    <dbReference type="NCBI Taxonomy" id="2715399"/>
    <lineage>
        <taxon>Bacteria</taxon>
        <taxon>Bacillati</taxon>
        <taxon>Actinomycetota</taxon>
        <taxon>Actinomycetes</taxon>
        <taxon>Streptosporangiales</taxon>
        <taxon>Nocardiopsidaceae</taxon>
        <taxon>Marinactinospora</taxon>
    </lineage>
</organism>
<keyword evidence="3" id="KW-0804">Transcription</keyword>
<evidence type="ECO:0000256" key="2">
    <source>
        <dbReference type="ARBA" id="ARBA00023125"/>
    </source>
</evidence>
<protein>
    <submittedName>
        <fullName evidence="6">TetR/AcrR family transcriptional regulator</fullName>
    </submittedName>
</protein>
<comment type="caution">
    <text evidence="6">The sequence shown here is derived from an EMBL/GenBank/DDBJ whole genome shotgun (WGS) entry which is preliminary data.</text>
</comment>
<evidence type="ECO:0000313" key="7">
    <source>
        <dbReference type="Proteomes" id="UP001596540"/>
    </source>
</evidence>
<evidence type="ECO:0000259" key="5">
    <source>
        <dbReference type="PROSITE" id="PS50977"/>
    </source>
</evidence>
<dbReference type="InterPro" id="IPR036271">
    <property type="entry name" value="Tet_transcr_reg_TetR-rel_C_sf"/>
</dbReference>
<dbReference type="Pfam" id="PF17940">
    <property type="entry name" value="TetR_C_31"/>
    <property type="match status" value="1"/>
</dbReference>
<gene>
    <name evidence="6" type="ORF">ACFQRF_07690</name>
</gene>
<keyword evidence="1" id="KW-0805">Transcription regulation</keyword>
<dbReference type="InterPro" id="IPR009057">
    <property type="entry name" value="Homeodomain-like_sf"/>
</dbReference>
<evidence type="ECO:0000256" key="4">
    <source>
        <dbReference type="PROSITE-ProRule" id="PRU00335"/>
    </source>
</evidence>
<keyword evidence="7" id="KW-1185">Reference proteome</keyword>
<proteinExistence type="predicted"/>
<dbReference type="PANTHER" id="PTHR47506">
    <property type="entry name" value="TRANSCRIPTIONAL REGULATORY PROTEIN"/>
    <property type="match status" value="1"/>
</dbReference>
<accession>A0ABW2KE94</accession>
<evidence type="ECO:0000313" key="6">
    <source>
        <dbReference type="EMBL" id="MFC7327623.1"/>
    </source>
</evidence>
<dbReference type="InterPro" id="IPR041583">
    <property type="entry name" value="TetR_C_31"/>
</dbReference>
<reference evidence="7" key="1">
    <citation type="journal article" date="2019" name="Int. J. Syst. Evol. Microbiol.">
        <title>The Global Catalogue of Microorganisms (GCM) 10K type strain sequencing project: providing services to taxonomists for standard genome sequencing and annotation.</title>
        <authorList>
            <consortium name="The Broad Institute Genomics Platform"/>
            <consortium name="The Broad Institute Genome Sequencing Center for Infectious Disease"/>
            <person name="Wu L."/>
            <person name="Ma J."/>
        </authorList>
    </citation>
    <scope>NUCLEOTIDE SEQUENCE [LARGE SCALE GENOMIC DNA]</scope>
    <source>
        <strain evidence="7">CGMCC 4.7382</strain>
    </source>
</reference>
<dbReference type="InterPro" id="IPR001647">
    <property type="entry name" value="HTH_TetR"/>
</dbReference>
<feature type="domain" description="HTH tetR-type" evidence="5">
    <location>
        <begin position="9"/>
        <end position="69"/>
    </location>
</feature>
<dbReference type="PANTHER" id="PTHR47506:SF6">
    <property type="entry name" value="HTH-TYPE TRANSCRIPTIONAL REPRESSOR NEMR"/>
    <property type="match status" value="1"/>
</dbReference>
<dbReference type="SUPFAM" id="SSF46689">
    <property type="entry name" value="Homeodomain-like"/>
    <property type="match status" value="1"/>
</dbReference>
<dbReference type="SUPFAM" id="SSF48498">
    <property type="entry name" value="Tetracyclin repressor-like, C-terminal domain"/>
    <property type="match status" value="1"/>
</dbReference>
<dbReference type="EMBL" id="JBHTBH010000003">
    <property type="protein sequence ID" value="MFC7327623.1"/>
    <property type="molecule type" value="Genomic_DNA"/>
</dbReference>
<dbReference type="RefSeq" id="WP_379870021.1">
    <property type="nucleotide sequence ID" value="NZ_JBHTBH010000003.1"/>
</dbReference>
<dbReference type="PROSITE" id="PS50977">
    <property type="entry name" value="HTH_TETR_2"/>
    <property type="match status" value="1"/>
</dbReference>
<dbReference type="Proteomes" id="UP001596540">
    <property type="component" value="Unassembled WGS sequence"/>
</dbReference>
<dbReference type="Pfam" id="PF00440">
    <property type="entry name" value="TetR_N"/>
    <property type="match status" value="1"/>
</dbReference>
<evidence type="ECO:0000256" key="3">
    <source>
        <dbReference type="ARBA" id="ARBA00023163"/>
    </source>
</evidence>
<dbReference type="Gene3D" id="1.10.357.10">
    <property type="entry name" value="Tetracycline Repressor, domain 2"/>
    <property type="match status" value="1"/>
</dbReference>
<evidence type="ECO:0000256" key="1">
    <source>
        <dbReference type="ARBA" id="ARBA00023015"/>
    </source>
</evidence>
<dbReference type="PRINTS" id="PR00455">
    <property type="entry name" value="HTHTETR"/>
</dbReference>
<keyword evidence="2 4" id="KW-0238">DNA-binding</keyword>
<feature type="DNA-binding region" description="H-T-H motif" evidence="4">
    <location>
        <begin position="32"/>
        <end position="51"/>
    </location>
</feature>